<protein>
    <recommendedName>
        <fullName evidence="3">mannose-6-phosphate isomerase</fullName>
        <ecNumber evidence="3">5.3.1.8</ecNumber>
    </recommendedName>
</protein>
<dbReference type="GO" id="GO:0005975">
    <property type="term" value="P:carbohydrate metabolic process"/>
    <property type="evidence" value="ECO:0007669"/>
    <property type="project" value="InterPro"/>
</dbReference>
<keyword evidence="6 10" id="KW-0413">Isomerase</keyword>
<dbReference type="RefSeq" id="WP_129349359.1">
    <property type="nucleotide sequence ID" value="NZ_CP012670.1"/>
</dbReference>
<evidence type="ECO:0000259" key="9">
    <source>
        <dbReference type="Pfam" id="PF20511"/>
    </source>
</evidence>
<feature type="active site" evidence="7">
    <location>
        <position position="281"/>
    </location>
</feature>
<evidence type="ECO:0000256" key="1">
    <source>
        <dbReference type="ARBA" id="ARBA00000757"/>
    </source>
</evidence>
<evidence type="ECO:0000256" key="8">
    <source>
        <dbReference type="PIRSR" id="PIRSR001480-2"/>
    </source>
</evidence>
<dbReference type="SUPFAM" id="SSF51182">
    <property type="entry name" value="RmlC-like cupins"/>
    <property type="match status" value="1"/>
</dbReference>
<feature type="binding site" evidence="8">
    <location>
        <position position="96"/>
    </location>
    <ligand>
        <name>Zn(2+)</name>
        <dbReference type="ChEBI" id="CHEBI:29105"/>
    </ligand>
</feature>
<accession>A0A4P2Q3K5</accession>
<dbReference type="InterPro" id="IPR046457">
    <property type="entry name" value="PMI_typeI_cat"/>
</dbReference>
<dbReference type="OrthoDB" id="9792649at2"/>
<dbReference type="PIRSF" id="PIRSF001480">
    <property type="entry name" value="Mannose-6-phosphate_isomerase"/>
    <property type="match status" value="1"/>
</dbReference>
<comment type="catalytic activity">
    <reaction evidence="1">
        <text>D-mannose 6-phosphate = D-fructose 6-phosphate</text>
        <dbReference type="Rhea" id="RHEA:12356"/>
        <dbReference type="ChEBI" id="CHEBI:58735"/>
        <dbReference type="ChEBI" id="CHEBI:61527"/>
        <dbReference type="EC" id="5.3.1.8"/>
    </reaction>
</comment>
<proteinExistence type="inferred from homology"/>
<dbReference type="GO" id="GO:0005829">
    <property type="term" value="C:cytosol"/>
    <property type="evidence" value="ECO:0007669"/>
    <property type="project" value="TreeGrafter"/>
</dbReference>
<feature type="domain" description="Phosphomannose isomerase type I catalytic" evidence="9">
    <location>
        <begin position="1"/>
        <end position="149"/>
    </location>
</feature>
<evidence type="ECO:0000256" key="2">
    <source>
        <dbReference type="ARBA" id="ARBA00010772"/>
    </source>
</evidence>
<dbReference type="InterPro" id="IPR014710">
    <property type="entry name" value="RmlC-like_jellyroll"/>
</dbReference>
<dbReference type="NCBIfam" id="TIGR00218">
    <property type="entry name" value="manA"/>
    <property type="match status" value="1"/>
</dbReference>
<dbReference type="GO" id="GO:0008270">
    <property type="term" value="F:zinc ion binding"/>
    <property type="evidence" value="ECO:0007669"/>
    <property type="project" value="InterPro"/>
</dbReference>
<dbReference type="GO" id="GO:0004476">
    <property type="term" value="F:mannose-6-phosphate isomerase activity"/>
    <property type="evidence" value="ECO:0007669"/>
    <property type="project" value="UniProtKB-EC"/>
</dbReference>
<dbReference type="Pfam" id="PF20511">
    <property type="entry name" value="PMI_typeI_cat"/>
    <property type="match status" value="1"/>
</dbReference>
<dbReference type="Proteomes" id="UP000295781">
    <property type="component" value="Chromosome"/>
</dbReference>
<feature type="binding site" evidence="8">
    <location>
        <position position="262"/>
    </location>
    <ligand>
        <name>Zn(2+)</name>
        <dbReference type="ChEBI" id="CHEBI:29105"/>
    </ligand>
</feature>
<dbReference type="EMBL" id="CP012670">
    <property type="protein sequence ID" value="AUX23879.1"/>
    <property type="molecule type" value="Genomic_DNA"/>
</dbReference>
<sequence length="399" mass="43015">MFSLDNRVQEYAWGSRTAIAALLGQPPSDRPQAELWMGAHPAASSCIELDGRKERLIDAIAGRAEAFLGEPVRARFGAQLPFLLKVLAADQPLSLQAHPDEAQARRGFDAENAAGIPLDAPGRTYRDPHHKPELLCALTPFDALCGFRPAEALREVLELVAGGPGDALVPRGAAPIDAAAIAELVRGLLALDPAARRELVASVVEACRTRARGGGWLARPCGWALRLHELYPGDIGVVIALLLNDVHLEPGEALYLPPRRLHAYVRGVGIEIMASSDNVLRGGLTPKHVDVDELLRVLDFAPWRVDPVTPHRVGEEFVYDTPAPEFRLSRVELEPGSAWRSSERRGPEIVLCTRGEATVVDARGTARDLRQGGSIFVPFASGSYSIEGGGQFFRATVGG</sequence>
<feature type="binding site" evidence="8">
    <location>
        <position position="133"/>
    </location>
    <ligand>
        <name>Zn(2+)</name>
        <dbReference type="ChEBI" id="CHEBI:29105"/>
    </ligand>
</feature>
<keyword evidence="5 8" id="KW-0862">Zinc</keyword>
<dbReference type="PRINTS" id="PR00714">
    <property type="entry name" value="MAN6PISMRASE"/>
</dbReference>
<dbReference type="InterPro" id="IPR016305">
    <property type="entry name" value="Mannose-6-P_Isomerase"/>
</dbReference>
<dbReference type="CDD" id="cd07011">
    <property type="entry name" value="cupin_PMI_type_I_N"/>
    <property type="match status" value="1"/>
</dbReference>
<dbReference type="EC" id="5.3.1.8" evidence="3"/>
<evidence type="ECO:0000256" key="5">
    <source>
        <dbReference type="ARBA" id="ARBA00022833"/>
    </source>
</evidence>
<dbReference type="AlphaFoldDB" id="A0A4P2Q3K5"/>
<evidence type="ECO:0000256" key="4">
    <source>
        <dbReference type="ARBA" id="ARBA00022723"/>
    </source>
</evidence>
<dbReference type="InterPro" id="IPR001250">
    <property type="entry name" value="Man6P_Isoase-1"/>
</dbReference>
<dbReference type="PANTHER" id="PTHR10309:SF0">
    <property type="entry name" value="MANNOSE-6-PHOSPHATE ISOMERASE"/>
    <property type="match status" value="1"/>
</dbReference>
<dbReference type="InterPro" id="IPR011051">
    <property type="entry name" value="RmlC_Cupin_sf"/>
</dbReference>
<dbReference type="Gene3D" id="1.10.441.10">
    <property type="entry name" value="Phosphomannose Isomerase, domain 2"/>
    <property type="match status" value="1"/>
</dbReference>
<evidence type="ECO:0000313" key="10">
    <source>
        <dbReference type="EMBL" id="AUX23879.1"/>
    </source>
</evidence>
<evidence type="ECO:0000256" key="3">
    <source>
        <dbReference type="ARBA" id="ARBA00011956"/>
    </source>
</evidence>
<evidence type="ECO:0000313" key="11">
    <source>
        <dbReference type="Proteomes" id="UP000295781"/>
    </source>
</evidence>
<dbReference type="Gene3D" id="2.60.120.10">
    <property type="entry name" value="Jelly Rolls"/>
    <property type="match status" value="2"/>
</dbReference>
<feature type="binding site" evidence="8">
    <location>
        <position position="98"/>
    </location>
    <ligand>
        <name>Zn(2+)</name>
        <dbReference type="ChEBI" id="CHEBI:29105"/>
    </ligand>
</feature>
<comment type="similarity">
    <text evidence="2">Belongs to the mannose-6-phosphate isomerase type 1 family.</text>
</comment>
<gene>
    <name evidence="10" type="primary">manA</name>
    <name evidence="10" type="ORF">SOCEGT47_044090</name>
</gene>
<keyword evidence="4 8" id="KW-0479">Metal-binding</keyword>
<evidence type="ECO:0000256" key="6">
    <source>
        <dbReference type="ARBA" id="ARBA00023235"/>
    </source>
</evidence>
<dbReference type="PANTHER" id="PTHR10309">
    <property type="entry name" value="MANNOSE-6-PHOSPHATE ISOMERASE"/>
    <property type="match status" value="1"/>
</dbReference>
<organism evidence="10 11">
    <name type="scientific">Sorangium cellulosum</name>
    <name type="common">Polyangium cellulosum</name>
    <dbReference type="NCBI Taxonomy" id="56"/>
    <lineage>
        <taxon>Bacteria</taxon>
        <taxon>Pseudomonadati</taxon>
        <taxon>Myxococcota</taxon>
        <taxon>Polyangia</taxon>
        <taxon>Polyangiales</taxon>
        <taxon>Polyangiaceae</taxon>
        <taxon>Sorangium</taxon>
    </lineage>
</organism>
<comment type="cofactor">
    <cofactor evidence="8">
        <name>Zn(2+)</name>
        <dbReference type="ChEBI" id="CHEBI:29105"/>
    </cofactor>
    <text evidence="8">Binds 1 zinc ion per subunit.</text>
</comment>
<evidence type="ECO:0000256" key="7">
    <source>
        <dbReference type="PIRSR" id="PIRSR001480-1"/>
    </source>
</evidence>
<name>A0A4P2Q3K5_SORCE</name>
<dbReference type="GO" id="GO:0009298">
    <property type="term" value="P:GDP-mannose biosynthetic process"/>
    <property type="evidence" value="ECO:0007669"/>
    <property type="project" value="InterPro"/>
</dbReference>
<reference evidence="10 11" key="1">
    <citation type="submission" date="2015-09" db="EMBL/GenBank/DDBJ databases">
        <title>Sorangium comparison.</title>
        <authorList>
            <person name="Zaburannyi N."/>
            <person name="Bunk B."/>
            <person name="Overmann J."/>
            <person name="Mueller R."/>
        </authorList>
    </citation>
    <scope>NUCLEOTIDE SEQUENCE [LARGE SCALE GENOMIC DNA]</scope>
    <source>
        <strain evidence="10 11">So ceGT47</strain>
    </source>
</reference>